<dbReference type="OrthoDB" id="4822895at2"/>
<feature type="transmembrane region" description="Helical" evidence="4">
    <location>
        <begin position="144"/>
        <end position="165"/>
    </location>
</feature>
<evidence type="ECO:0000256" key="4">
    <source>
        <dbReference type="SAM" id="Phobius"/>
    </source>
</evidence>
<dbReference type="InterPro" id="IPR020846">
    <property type="entry name" value="MFS_dom"/>
</dbReference>
<keyword evidence="2 4" id="KW-1133">Transmembrane helix</keyword>
<dbReference type="InterPro" id="IPR036259">
    <property type="entry name" value="MFS_trans_sf"/>
</dbReference>
<proteinExistence type="predicted"/>
<feature type="transmembrane region" description="Helical" evidence="4">
    <location>
        <begin position="213"/>
        <end position="246"/>
    </location>
</feature>
<dbReference type="PROSITE" id="PS50850">
    <property type="entry name" value="MFS"/>
    <property type="match status" value="1"/>
</dbReference>
<feature type="transmembrane region" description="Helical" evidence="4">
    <location>
        <begin position="12"/>
        <end position="38"/>
    </location>
</feature>
<gene>
    <name evidence="6" type="ORF">CEY11_09575</name>
</gene>
<sequence length="378" mass="39546">MLNHVVLTGGRIAVSLAALSMGLSTFMVGLLMAMFAFLPMLLSVRAGRLIDRIGVGRPLQVGTALVSVGAVMPFIWPAQVTLMMAAVGIGIGFMFYQVATQNLLGQAEPEARLRNFSTMALILSMSGFGGPLLAGLSIDHLGHRYAFGLLTLAPLLSAGGLFLLWRRLPRPAVEPKRPAVPPRLADLLATPALRRVLMANVVLAAAWDTHTFLVPIFGVSIGLTATTIGLVLAAFAGATFVIRLALPIIQRRVRPWSLIAFAMFGAGAAYMLYPWFTDVAILTMISFGMGLALGVSQPSILALLHQHAPQGRAAEAVGLRTAMVNGSQVTLPLAAGAVAAAVGVAPIFGACALALAAGGWTARKVSVAARAKRSTPQE</sequence>
<dbReference type="Gene3D" id="1.20.1250.20">
    <property type="entry name" value="MFS general substrate transporter like domains"/>
    <property type="match status" value="1"/>
</dbReference>
<reference evidence="7" key="1">
    <citation type="submission" date="2017-06" db="EMBL/GenBank/DDBJ databases">
        <title>Herbaspirillum phytohormonus sp. nov., isolated from the root nodule of Robinia pseudoacacia in lead-zinc mine.</title>
        <authorList>
            <person name="Fan M."/>
            <person name="Lin Y."/>
        </authorList>
    </citation>
    <scope>NUCLEOTIDE SEQUENCE [LARGE SCALE GENOMIC DNA]</scope>
    <source>
        <strain evidence="7">SC-089</strain>
    </source>
</reference>
<keyword evidence="7" id="KW-1185">Reference proteome</keyword>
<accession>A0A225MLR3</accession>
<evidence type="ECO:0000256" key="3">
    <source>
        <dbReference type="ARBA" id="ARBA00023136"/>
    </source>
</evidence>
<keyword evidence="1 4" id="KW-0812">Transmembrane</keyword>
<evidence type="ECO:0000313" key="7">
    <source>
        <dbReference type="Proteomes" id="UP000214603"/>
    </source>
</evidence>
<evidence type="ECO:0000313" key="6">
    <source>
        <dbReference type="EMBL" id="OWT62158.1"/>
    </source>
</evidence>
<dbReference type="AlphaFoldDB" id="A0A225MLR3"/>
<dbReference type="Proteomes" id="UP000214603">
    <property type="component" value="Unassembled WGS sequence"/>
</dbReference>
<keyword evidence="3 4" id="KW-0472">Membrane</keyword>
<dbReference type="EMBL" id="NJIH01000004">
    <property type="protein sequence ID" value="OWT62158.1"/>
    <property type="molecule type" value="Genomic_DNA"/>
</dbReference>
<dbReference type="GO" id="GO:0022857">
    <property type="term" value="F:transmembrane transporter activity"/>
    <property type="evidence" value="ECO:0007669"/>
    <property type="project" value="InterPro"/>
</dbReference>
<dbReference type="InterPro" id="IPR052528">
    <property type="entry name" value="Sugar_transport-like"/>
</dbReference>
<dbReference type="PANTHER" id="PTHR23526">
    <property type="entry name" value="INTEGRAL MEMBRANE TRANSPORT PROTEIN-RELATED"/>
    <property type="match status" value="1"/>
</dbReference>
<feature type="transmembrane region" description="Helical" evidence="4">
    <location>
        <begin position="253"/>
        <end position="273"/>
    </location>
</feature>
<evidence type="ECO:0000259" key="5">
    <source>
        <dbReference type="PROSITE" id="PS50850"/>
    </source>
</evidence>
<organism evidence="6 7">
    <name type="scientific">Candidimonas nitroreducens</name>
    <dbReference type="NCBI Taxonomy" id="683354"/>
    <lineage>
        <taxon>Bacteria</taxon>
        <taxon>Pseudomonadati</taxon>
        <taxon>Pseudomonadota</taxon>
        <taxon>Betaproteobacteria</taxon>
        <taxon>Burkholderiales</taxon>
        <taxon>Alcaligenaceae</taxon>
        <taxon>Candidimonas</taxon>
    </lineage>
</organism>
<evidence type="ECO:0000256" key="2">
    <source>
        <dbReference type="ARBA" id="ARBA00022989"/>
    </source>
</evidence>
<dbReference type="PANTHER" id="PTHR23526:SF4">
    <property type="entry name" value="INTEGRAL MEMBRANE TRANSPORT PROTEIN"/>
    <property type="match status" value="1"/>
</dbReference>
<evidence type="ECO:0000256" key="1">
    <source>
        <dbReference type="ARBA" id="ARBA00022692"/>
    </source>
</evidence>
<feature type="domain" description="Major facilitator superfamily (MFS) profile" evidence="5">
    <location>
        <begin position="1"/>
        <end position="367"/>
    </location>
</feature>
<feature type="transmembrane region" description="Helical" evidence="4">
    <location>
        <begin position="82"/>
        <end position="104"/>
    </location>
</feature>
<dbReference type="Pfam" id="PF07690">
    <property type="entry name" value="MFS_1"/>
    <property type="match status" value="1"/>
</dbReference>
<protein>
    <submittedName>
        <fullName evidence="6">MFS transporter</fullName>
    </submittedName>
</protein>
<dbReference type="InterPro" id="IPR011701">
    <property type="entry name" value="MFS"/>
</dbReference>
<feature type="transmembrane region" description="Helical" evidence="4">
    <location>
        <begin position="116"/>
        <end position="138"/>
    </location>
</feature>
<dbReference type="SUPFAM" id="SSF103473">
    <property type="entry name" value="MFS general substrate transporter"/>
    <property type="match status" value="1"/>
</dbReference>
<name>A0A225MLR3_9BURK</name>
<comment type="caution">
    <text evidence="6">The sequence shown here is derived from an EMBL/GenBank/DDBJ whole genome shotgun (WGS) entry which is preliminary data.</text>
</comment>
<feature type="transmembrane region" description="Helical" evidence="4">
    <location>
        <begin position="329"/>
        <end position="357"/>
    </location>
</feature>